<keyword evidence="1" id="KW-0812">Transmembrane</keyword>
<dbReference type="AlphaFoldDB" id="A0A7J7IER3"/>
<dbReference type="Proteomes" id="UP000530660">
    <property type="component" value="Unassembled WGS sequence"/>
</dbReference>
<gene>
    <name evidence="2" type="ORF">F1559_000875</name>
</gene>
<evidence type="ECO:0000313" key="3">
    <source>
        <dbReference type="Proteomes" id="UP000530660"/>
    </source>
</evidence>
<name>A0A7J7IER3_9RHOD</name>
<keyword evidence="1" id="KW-1133">Transmembrane helix</keyword>
<evidence type="ECO:0000256" key="1">
    <source>
        <dbReference type="SAM" id="Phobius"/>
    </source>
</evidence>
<accession>A0A7J7IER3</accession>
<feature type="transmembrane region" description="Helical" evidence="1">
    <location>
        <begin position="20"/>
        <end position="41"/>
    </location>
</feature>
<reference evidence="2 3" key="1">
    <citation type="journal article" date="2020" name="J. Phycol.">
        <title>Comparative genome analysis reveals Cyanidiococcus gen. nov., a new extremophilic red algal genus sister to Cyanidioschyzon (Cyanidioschyzonaceae, Rhodophyta).</title>
        <authorList>
            <person name="Liu S.-L."/>
            <person name="Chiang Y.-R."/>
            <person name="Yoon H.S."/>
            <person name="Fu H.-Y."/>
        </authorList>
    </citation>
    <scope>NUCLEOTIDE SEQUENCE [LARGE SCALE GENOMIC DNA]</scope>
    <source>
        <strain evidence="2 3">THAL066</strain>
    </source>
</reference>
<keyword evidence="1" id="KW-0472">Membrane</keyword>
<organism evidence="2 3">
    <name type="scientific">Cyanidiococcus yangmingshanensis</name>
    <dbReference type="NCBI Taxonomy" id="2690220"/>
    <lineage>
        <taxon>Eukaryota</taxon>
        <taxon>Rhodophyta</taxon>
        <taxon>Bangiophyceae</taxon>
        <taxon>Cyanidiales</taxon>
        <taxon>Cyanidiaceae</taxon>
        <taxon>Cyanidiococcus</taxon>
    </lineage>
</organism>
<keyword evidence="3" id="KW-1185">Reference proteome</keyword>
<protein>
    <submittedName>
        <fullName evidence="2">Uncharacterized protein</fullName>
    </submittedName>
</protein>
<proteinExistence type="predicted"/>
<dbReference type="EMBL" id="VWRR01000017">
    <property type="protein sequence ID" value="KAF6000821.1"/>
    <property type="molecule type" value="Genomic_DNA"/>
</dbReference>
<evidence type="ECO:0000313" key="2">
    <source>
        <dbReference type="EMBL" id="KAF6000821.1"/>
    </source>
</evidence>
<comment type="caution">
    <text evidence="2">The sequence shown here is derived from an EMBL/GenBank/DDBJ whole genome shotgun (WGS) entry which is preliminary data.</text>
</comment>
<sequence>MSLRPRTPSTWTALRGRRLGLLVSILELLGALGSWLAAMFTKRLFSFDRLRTTLGLLIDTAAGDSSEMLVRAALATTALDERPIRGRPAARPATKNIDEQLGYARLWSLFQTYAAAMVMKAPSESLGTDKSTPTAQHASRIRPGSCLYYHERYRRRECTPLQVLEAALEAVTRMERDGVAAWGPSPFSQLFVDRARRAAIASTQRYCC</sequence>